<name>A0A7Y1ADF5_PSEVE</name>
<evidence type="ECO:0000313" key="1">
    <source>
        <dbReference type="EMBL" id="NMY13743.1"/>
    </source>
</evidence>
<protein>
    <submittedName>
        <fullName evidence="1">Uncharacterized protein</fullName>
    </submittedName>
</protein>
<dbReference type="RefSeq" id="WP_169886723.1">
    <property type="nucleotide sequence ID" value="NZ_JAAQWG010000122.1"/>
</dbReference>
<proteinExistence type="predicted"/>
<organism evidence="1 2">
    <name type="scientific">Pseudomonas veronii</name>
    <dbReference type="NCBI Taxonomy" id="76761"/>
    <lineage>
        <taxon>Bacteria</taxon>
        <taxon>Pseudomonadati</taxon>
        <taxon>Pseudomonadota</taxon>
        <taxon>Gammaproteobacteria</taxon>
        <taxon>Pseudomonadales</taxon>
        <taxon>Pseudomonadaceae</taxon>
        <taxon>Pseudomonas</taxon>
    </lineage>
</organism>
<dbReference type="AlphaFoldDB" id="A0A7Y1ADF5"/>
<dbReference type="Proteomes" id="UP000537729">
    <property type="component" value="Unassembled WGS sequence"/>
</dbReference>
<sequence>MTNALWPEWATFQCPFCDESHRVRLARDALNGPFDDEGNQTPDPVDFAYCPKADTDPPLVVALQADRRVLKESAPASMTFEDTGSHWT</sequence>
<accession>A0A7Y1ADF5</accession>
<gene>
    <name evidence="1" type="ORF">HBO38_36155</name>
</gene>
<reference evidence="1 2" key="1">
    <citation type="journal article" date="2020" name="Front. Microbiol.">
        <title>Genetic Organization of the aprX-lipA2 Operon Affects the Proteolytic Potential of Pseudomonas Species in Milk.</title>
        <authorList>
            <person name="Maier C."/>
            <person name="Huptas C."/>
            <person name="von Neubeck M."/>
            <person name="Scherer S."/>
            <person name="Wenning M."/>
            <person name="Lucking G."/>
        </authorList>
    </citation>
    <scope>NUCLEOTIDE SEQUENCE [LARGE SCALE GENOMIC DNA]</scope>
    <source>
        <strain evidence="1 2">DSM 16272</strain>
    </source>
</reference>
<evidence type="ECO:0000313" key="2">
    <source>
        <dbReference type="Proteomes" id="UP000537729"/>
    </source>
</evidence>
<dbReference type="EMBL" id="JAAQWG010000122">
    <property type="protein sequence ID" value="NMY13743.1"/>
    <property type="molecule type" value="Genomic_DNA"/>
</dbReference>
<comment type="caution">
    <text evidence="1">The sequence shown here is derived from an EMBL/GenBank/DDBJ whole genome shotgun (WGS) entry which is preliminary data.</text>
</comment>